<dbReference type="InterPro" id="IPR011333">
    <property type="entry name" value="SKP1/BTB/POZ_sf"/>
</dbReference>
<proteinExistence type="predicted"/>
<dbReference type="CDD" id="cd18186">
    <property type="entry name" value="BTB_POZ_ZBTB_KLHL-like"/>
    <property type="match status" value="2"/>
</dbReference>
<evidence type="ECO:0000256" key="1">
    <source>
        <dbReference type="SAM" id="Coils"/>
    </source>
</evidence>
<evidence type="ECO:0000256" key="2">
    <source>
        <dbReference type="SAM" id="MobiDB-lite"/>
    </source>
</evidence>
<dbReference type="Gene3D" id="3.30.710.10">
    <property type="entry name" value="Potassium Channel Kv1.1, Chain A"/>
    <property type="match status" value="2"/>
</dbReference>
<dbReference type="AlphaFoldDB" id="A0AAV9X0H7"/>
<feature type="domain" description="BTB" evidence="3">
    <location>
        <begin position="116"/>
        <end position="181"/>
    </location>
</feature>
<dbReference type="PROSITE" id="PS50097">
    <property type="entry name" value="BTB"/>
    <property type="match status" value="1"/>
</dbReference>
<feature type="coiled-coil region" evidence="1">
    <location>
        <begin position="40"/>
        <end position="88"/>
    </location>
</feature>
<dbReference type="PANTHER" id="PTHR47843">
    <property type="entry name" value="BTB DOMAIN-CONTAINING PROTEIN-RELATED"/>
    <property type="match status" value="1"/>
</dbReference>
<reference evidence="4 5" key="1">
    <citation type="submission" date="2019-10" db="EMBL/GenBank/DDBJ databases">
        <authorList>
            <person name="Palmer J.M."/>
        </authorList>
    </citation>
    <scope>NUCLEOTIDE SEQUENCE [LARGE SCALE GENOMIC DNA]</scope>
    <source>
        <strain evidence="4 5">TWF694</strain>
    </source>
</reference>
<dbReference type="SUPFAM" id="SSF54695">
    <property type="entry name" value="POZ domain"/>
    <property type="match status" value="2"/>
</dbReference>
<keyword evidence="5" id="KW-1185">Reference proteome</keyword>
<feature type="compositionally biased region" description="Polar residues" evidence="2">
    <location>
        <begin position="507"/>
        <end position="516"/>
    </location>
</feature>
<dbReference type="InterPro" id="IPR000210">
    <property type="entry name" value="BTB/POZ_dom"/>
</dbReference>
<evidence type="ECO:0000313" key="5">
    <source>
        <dbReference type="Proteomes" id="UP001365542"/>
    </source>
</evidence>
<dbReference type="SMART" id="SM00225">
    <property type="entry name" value="BTB"/>
    <property type="match status" value="2"/>
</dbReference>
<dbReference type="Pfam" id="PF00651">
    <property type="entry name" value="BTB"/>
    <property type="match status" value="1"/>
</dbReference>
<accession>A0AAV9X0H7</accession>
<keyword evidence="1" id="KW-0175">Coiled coil</keyword>
<protein>
    <recommendedName>
        <fullName evidence="3">BTB domain-containing protein</fullName>
    </recommendedName>
</protein>
<evidence type="ECO:0000259" key="3">
    <source>
        <dbReference type="PROSITE" id="PS50097"/>
    </source>
</evidence>
<sequence length="580" mass="65762">MRREYPVVKSNFEWTTRELESKTSSLEAKTSELALKATELESKTKEITAFEDRIRKLELQNFDLRAKNQILKSENEDLIATIDDLALKNHQLEAFKIKANSDSLIIRNFLGNFSSETVSMTISPQQKRFHVHVDAICAASVYFKKILFSGESRLECKSITLNDEVCHEEAFGMFLEYCYFGCYFENQDSESHPLVLHSRVYALAEKLECAPLKELALKKATSWCHGNHQTDKLNGVFPHILDAIHIIYSYTDDQNSGLLPITTANDSDAATATRDGFHMLLFLDDGSKLSAKNKDQPNIVDDVKITPEVVEESEIAAHSSRTMRNFRSITSAEIFTVIVGLNERFNLHSTALGCSGYFRKLTASNMKEGRDRTVHLSSSVDDPNAFAMFSQYCYFQDYRPEQGSGPMLLLHAKVYTLAEKLECLPLKDLSYQKANFIMLRCLQNQNTPPLLQGSNNTAHLGPHSAKAINQILSNLSKAISVIYEYTYDSRYEKMFREDHENNDTNTKEPNAPSSDSSCDEKFRFSLATLASAYLSKLRKDKSFVAVYHQFPDFATDVVMLAKGRASLELDEHGRLKLPRE</sequence>
<organism evidence="4 5">
    <name type="scientific">Orbilia ellipsospora</name>
    <dbReference type="NCBI Taxonomy" id="2528407"/>
    <lineage>
        <taxon>Eukaryota</taxon>
        <taxon>Fungi</taxon>
        <taxon>Dikarya</taxon>
        <taxon>Ascomycota</taxon>
        <taxon>Pezizomycotina</taxon>
        <taxon>Orbiliomycetes</taxon>
        <taxon>Orbiliales</taxon>
        <taxon>Orbiliaceae</taxon>
        <taxon>Orbilia</taxon>
    </lineage>
</organism>
<gene>
    <name evidence="4" type="ORF">TWF694_005033</name>
</gene>
<name>A0AAV9X0H7_9PEZI</name>
<evidence type="ECO:0000313" key="4">
    <source>
        <dbReference type="EMBL" id="KAK6526447.1"/>
    </source>
</evidence>
<comment type="caution">
    <text evidence="4">The sequence shown here is derived from an EMBL/GenBank/DDBJ whole genome shotgun (WGS) entry which is preliminary data.</text>
</comment>
<dbReference type="EMBL" id="JAVHJO010000016">
    <property type="protein sequence ID" value="KAK6526447.1"/>
    <property type="molecule type" value="Genomic_DNA"/>
</dbReference>
<dbReference type="Proteomes" id="UP001365542">
    <property type="component" value="Unassembled WGS sequence"/>
</dbReference>
<feature type="region of interest" description="Disordered" evidence="2">
    <location>
        <begin position="499"/>
        <end position="518"/>
    </location>
</feature>